<dbReference type="EMBL" id="JXTB01000107">
    <property type="protein sequence ID" value="PON63076.1"/>
    <property type="molecule type" value="Genomic_DNA"/>
</dbReference>
<evidence type="ECO:0000313" key="2">
    <source>
        <dbReference type="Proteomes" id="UP000237105"/>
    </source>
</evidence>
<dbReference type="Proteomes" id="UP000237105">
    <property type="component" value="Unassembled WGS sequence"/>
</dbReference>
<reference evidence="2" key="1">
    <citation type="submission" date="2016-06" db="EMBL/GenBank/DDBJ databases">
        <title>Parallel loss of symbiosis genes in relatives of nitrogen-fixing non-legume Parasponia.</title>
        <authorList>
            <person name="Van Velzen R."/>
            <person name="Holmer R."/>
            <person name="Bu F."/>
            <person name="Rutten L."/>
            <person name="Van Zeijl A."/>
            <person name="Liu W."/>
            <person name="Santuari L."/>
            <person name="Cao Q."/>
            <person name="Sharma T."/>
            <person name="Shen D."/>
            <person name="Roswanjaya Y."/>
            <person name="Wardhani T."/>
            <person name="Kalhor M.S."/>
            <person name="Jansen J."/>
            <person name="Van den Hoogen J."/>
            <person name="Gungor B."/>
            <person name="Hartog M."/>
            <person name="Hontelez J."/>
            <person name="Verver J."/>
            <person name="Yang W.-C."/>
            <person name="Schijlen E."/>
            <person name="Repin R."/>
            <person name="Schilthuizen M."/>
            <person name="Schranz E."/>
            <person name="Heidstra R."/>
            <person name="Miyata K."/>
            <person name="Fedorova E."/>
            <person name="Kohlen W."/>
            <person name="Bisseling T."/>
            <person name="Smit S."/>
            <person name="Geurts R."/>
        </authorList>
    </citation>
    <scope>NUCLEOTIDE SEQUENCE [LARGE SCALE GENOMIC DNA]</scope>
    <source>
        <strain evidence="2">cv. WU1-14</strain>
    </source>
</reference>
<proteinExistence type="predicted"/>
<comment type="caution">
    <text evidence="1">The sequence shown here is derived from an EMBL/GenBank/DDBJ whole genome shotgun (WGS) entry which is preliminary data.</text>
</comment>
<protein>
    <submittedName>
        <fullName evidence="1">Uncharacterized protein</fullName>
    </submittedName>
</protein>
<feature type="non-terminal residue" evidence="1">
    <location>
        <position position="50"/>
    </location>
</feature>
<sequence>MKVLGIGMERERSRYIMVEPSITFNQLIDEIYESTEIDKNAFDIDIAPIA</sequence>
<dbReference type="OrthoDB" id="10401554at2759"/>
<dbReference type="AlphaFoldDB" id="A0A2P5CPZ7"/>
<name>A0A2P5CPZ7_PARAD</name>
<accession>A0A2P5CPZ7</accession>
<keyword evidence="2" id="KW-1185">Reference proteome</keyword>
<gene>
    <name evidence="1" type="ORF">PanWU01x14_133480</name>
</gene>
<evidence type="ECO:0000313" key="1">
    <source>
        <dbReference type="EMBL" id="PON63076.1"/>
    </source>
</evidence>
<organism evidence="1 2">
    <name type="scientific">Parasponia andersonii</name>
    <name type="common">Sponia andersonii</name>
    <dbReference type="NCBI Taxonomy" id="3476"/>
    <lineage>
        <taxon>Eukaryota</taxon>
        <taxon>Viridiplantae</taxon>
        <taxon>Streptophyta</taxon>
        <taxon>Embryophyta</taxon>
        <taxon>Tracheophyta</taxon>
        <taxon>Spermatophyta</taxon>
        <taxon>Magnoliopsida</taxon>
        <taxon>eudicotyledons</taxon>
        <taxon>Gunneridae</taxon>
        <taxon>Pentapetalae</taxon>
        <taxon>rosids</taxon>
        <taxon>fabids</taxon>
        <taxon>Rosales</taxon>
        <taxon>Cannabaceae</taxon>
        <taxon>Parasponia</taxon>
    </lineage>
</organism>